<keyword evidence="2" id="KW-1185">Reference proteome</keyword>
<evidence type="ECO:0000313" key="2">
    <source>
        <dbReference type="Proteomes" id="UP000807353"/>
    </source>
</evidence>
<protein>
    <submittedName>
        <fullName evidence="1">Uncharacterized protein</fullName>
    </submittedName>
</protein>
<name>A0A9P5XU65_9AGAR</name>
<dbReference type="EMBL" id="MU150625">
    <property type="protein sequence ID" value="KAF9455536.1"/>
    <property type="molecule type" value="Genomic_DNA"/>
</dbReference>
<sequence>MAIENTPTLTPEQHTHFLEHGWVKIPQAIPKEHVDLYTKDLWVRLGYDKNDPSTWEEETFRMPRHREMPWSQFAPKGYAAICEVVGGEDRLDSTLFSKAGDNLIANFGKEEYRDKAVHPRDLGVWHVDGNWFTHFLDSSEQPVLCILLFNDIVPRGGGTFLCEDGLTRIIQWLHERPQGVDRKLVNPDGTSIFDELPTWEKFVECTGNAGDMYICHGFMPHSVSKNHLRIPRFITSPKIVLKEPFKLNREDPKDYSLAEKKILHDLGVSSLPDWKIIGERTHFVAANIKTRDARVPLEVERLKAHAAKTGGVAESIHIHGVVAPEAYGFKA</sequence>
<proteinExistence type="predicted"/>
<comment type="caution">
    <text evidence="1">The sequence shown here is derived from an EMBL/GenBank/DDBJ whole genome shotgun (WGS) entry which is preliminary data.</text>
</comment>
<accession>A0A9P5XU65</accession>
<reference evidence="1" key="1">
    <citation type="submission" date="2020-11" db="EMBL/GenBank/DDBJ databases">
        <authorList>
            <consortium name="DOE Joint Genome Institute"/>
            <person name="Ahrendt S."/>
            <person name="Riley R."/>
            <person name="Andreopoulos W."/>
            <person name="Labutti K."/>
            <person name="Pangilinan J."/>
            <person name="Ruiz-Duenas F.J."/>
            <person name="Barrasa J.M."/>
            <person name="Sanchez-Garcia M."/>
            <person name="Camarero S."/>
            <person name="Miyauchi S."/>
            <person name="Serrano A."/>
            <person name="Linde D."/>
            <person name="Babiker R."/>
            <person name="Drula E."/>
            <person name="Ayuso-Fernandez I."/>
            <person name="Pacheco R."/>
            <person name="Padilla G."/>
            <person name="Ferreira P."/>
            <person name="Barriuso J."/>
            <person name="Kellner H."/>
            <person name="Castanera R."/>
            <person name="Alfaro M."/>
            <person name="Ramirez L."/>
            <person name="Pisabarro A.G."/>
            <person name="Kuo A."/>
            <person name="Tritt A."/>
            <person name="Lipzen A."/>
            <person name="He G."/>
            <person name="Yan M."/>
            <person name="Ng V."/>
            <person name="Cullen D."/>
            <person name="Martin F."/>
            <person name="Rosso M.-N."/>
            <person name="Henrissat B."/>
            <person name="Hibbett D."/>
            <person name="Martinez A.T."/>
            <person name="Grigoriev I.V."/>
        </authorList>
    </citation>
    <scope>NUCLEOTIDE SEQUENCE</scope>
    <source>
        <strain evidence="1">CBS 247.69</strain>
    </source>
</reference>
<evidence type="ECO:0000313" key="1">
    <source>
        <dbReference type="EMBL" id="KAF9455536.1"/>
    </source>
</evidence>
<dbReference type="OrthoDB" id="4664297at2759"/>
<dbReference type="AlphaFoldDB" id="A0A9P5XU65"/>
<gene>
    <name evidence="1" type="ORF">BDZ94DRAFT_1316130</name>
</gene>
<organism evidence="1 2">
    <name type="scientific">Collybia nuda</name>
    <dbReference type="NCBI Taxonomy" id="64659"/>
    <lineage>
        <taxon>Eukaryota</taxon>
        <taxon>Fungi</taxon>
        <taxon>Dikarya</taxon>
        <taxon>Basidiomycota</taxon>
        <taxon>Agaricomycotina</taxon>
        <taxon>Agaricomycetes</taxon>
        <taxon>Agaricomycetidae</taxon>
        <taxon>Agaricales</taxon>
        <taxon>Tricholomatineae</taxon>
        <taxon>Clitocybaceae</taxon>
        <taxon>Collybia</taxon>
    </lineage>
</organism>
<dbReference type="SUPFAM" id="SSF51197">
    <property type="entry name" value="Clavaminate synthase-like"/>
    <property type="match status" value="1"/>
</dbReference>
<dbReference type="Proteomes" id="UP000807353">
    <property type="component" value="Unassembled WGS sequence"/>
</dbReference>
<dbReference type="Gene3D" id="2.60.120.620">
    <property type="entry name" value="q2cbj1_9rhob like domain"/>
    <property type="match status" value="1"/>
</dbReference>